<gene>
    <name evidence="2" type="ORF">GPM918_LOCUS17603</name>
    <name evidence="3" type="ORF">SRO942_LOCUS17600</name>
</gene>
<dbReference type="AlphaFoldDB" id="A0A814MC91"/>
<evidence type="ECO:0000313" key="4">
    <source>
        <dbReference type="Proteomes" id="UP000663829"/>
    </source>
</evidence>
<feature type="transmembrane region" description="Helical" evidence="1">
    <location>
        <begin position="97"/>
        <end position="120"/>
    </location>
</feature>
<sequence length="234" mass="27481">MRARLFNSYSASVQFEIDQSYLHFRNCQQYQFTITRNREQIHYMPAQNFTFWRNSLELQHLAVGFYNVCAIICSEQFVNNNSIVTINCLNFRSQRSYFLFLTLYLLVFSILAFSQVMFTLRKRRYKAHIKAALTDLELALQRFHSSSLESAHENFTIQNLLFAPIQSTDSTTDEKSVSHFAQPAKQLLRHNNDAHYTTISQLLYNAQRLENPVEDEKSPPETTEYSNVLLDSKY</sequence>
<keyword evidence="1" id="KW-0812">Transmembrane</keyword>
<reference evidence="2" key="1">
    <citation type="submission" date="2021-02" db="EMBL/GenBank/DDBJ databases">
        <authorList>
            <person name="Nowell W R."/>
        </authorList>
    </citation>
    <scope>NUCLEOTIDE SEQUENCE</scope>
</reference>
<dbReference type="OrthoDB" id="9998320at2759"/>
<evidence type="ECO:0000256" key="1">
    <source>
        <dbReference type="SAM" id="Phobius"/>
    </source>
</evidence>
<keyword evidence="4" id="KW-1185">Reference proteome</keyword>
<organism evidence="2 4">
    <name type="scientific">Didymodactylos carnosus</name>
    <dbReference type="NCBI Taxonomy" id="1234261"/>
    <lineage>
        <taxon>Eukaryota</taxon>
        <taxon>Metazoa</taxon>
        <taxon>Spiralia</taxon>
        <taxon>Gnathifera</taxon>
        <taxon>Rotifera</taxon>
        <taxon>Eurotatoria</taxon>
        <taxon>Bdelloidea</taxon>
        <taxon>Philodinida</taxon>
        <taxon>Philodinidae</taxon>
        <taxon>Didymodactylos</taxon>
    </lineage>
</organism>
<comment type="caution">
    <text evidence="2">The sequence shown here is derived from an EMBL/GenBank/DDBJ whole genome shotgun (WGS) entry which is preliminary data.</text>
</comment>
<accession>A0A814MC91</accession>
<keyword evidence="1" id="KW-1133">Transmembrane helix</keyword>
<evidence type="ECO:0000313" key="2">
    <source>
        <dbReference type="EMBL" id="CAF1077617.1"/>
    </source>
</evidence>
<evidence type="ECO:0000313" key="3">
    <source>
        <dbReference type="EMBL" id="CAF3843902.1"/>
    </source>
</evidence>
<dbReference type="EMBL" id="CAJOBC010004880">
    <property type="protein sequence ID" value="CAF3843902.1"/>
    <property type="molecule type" value="Genomic_DNA"/>
</dbReference>
<keyword evidence="1" id="KW-0472">Membrane</keyword>
<dbReference type="Proteomes" id="UP000681722">
    <property type="component" value="Unassembled WGS sequence"/>
</dbReference>
<protein>
    <submittedName>
        <fullName evidence="2">Uncharacterized protein</fullName>
    </submittedName>
</protein>
<dbReference type="Proteomes" id="UP000663829">
    <property type="component" value="Unassembled WGS sequence"/>
</dbReference>
<name>A0A814MC91_9BILA</name>
<proteinExistence type="predicted"/>
<dbReference type="EMBL" id="CAJNOQ010004880">
    <property type="protein sequence ID" value="CAF1077617.1"/>
    <property type="molecule type" value="Genomic_DNA"/>
</dbReference>